<accession>A0AAV3R9X8</accession>
<keyword evidence="3" id="KW-1185">Reference proteome</keyword>
<dbReference type="EMBL" id="BAABME010008239">
    <property type="protein sequence ID" value="GAA0172689.1"/>
    <property type="molecule type" value="Genomic_DNA"/>
</dbReference>
<name>A0AAV3R9X8_LITER</name>
<organism evidence="2 3">
    <name type="scientific">Lithospermum erythrorhizon</name>
    <name type="common">Purple gromwell</name>
    <name type="synonym">Lithospermum officinale var. erythrorhizon</name>
    <dbReference type="NCBI Taxonomy" id="34254"/>
    <lineage>
        <taxon>Eukaryota</taxon>
        <taxon>Viridiplantae</taxon>
        <taxon>Streptophyta</taxon>
        <taxon>Embryophyta</taxon>
        <taxon>Tracheophyta</taxon>
        <taxon>Spermatophyta</taxon>
        <taxon>Magnoliopsida</taxon>
        <taxon>eudicotyledons</taxon>
        <taxon>Gunneridae</taxon>
        <taxon>Pentapetalae</taxon>
        <taxon>asterids</taxon>
        <taxon>lamiids</taxon>
        <taxon>Boraginales</taxon>
        <taxon>Boraginaceae</taxon>
        <taxon>Boraginoideae</taxon>
        <taxon>Lithospermeae</taxon>
        <taxon>Lithospermum</taxon>
    </lineage>
</organism>
<reference evidence="2 3" key="1">
    <citation type="submission" date="2024-01" db="EMBL/GenBank/DDBJ databases">
        <title>The complete chloroplast genome sequence of Lithospermum erythrorhizon: insights into the phylogenetic relationship among Boraginaceae species and the maternal lineages of purple gromwells.</title>
        <authorList>
            <person name="Okada T."/>
            <person name="Watanabe K."/>
        </authorList>
    </citation>
    <scope>NUCLEOTIDE SEQUENCE [LARGE SCALE GENOMIC DNA]</scope>
</reference>
<evidence type="ECO:0000313" key="3">
    <source>
        <dbReference type="Proteomes" id="UP001454036"/>
    </source>
</evidence>
<sequence length="125" mass="14999">MPLWPNFQSPFKSVRMNKSLWIFNKENLRAYHRNYNNLLLSIHMVDDKVAYILFFKGFRYGKLKKDLLIQTPLTKDELKTVVTTHIELEELKVGGQPVDWRETRLRKEGNMSPKKPPVWERIQRN</sequence>
<evidence type="ECO:0000313" key="2">
    <source>
        <dbReference type="EMBL" id="GAA0172689.1"/>
    </source>
</evidence>
<protein>
    <submittedName>
        <fullName evidence="2">Uncharacterized protein</fullName>
    </submittedName>
</protein>
<gene>
    <name evidence="2" type="ORF">LIER_26461</name>
</gene>
<proteinExistence type="predicted"/>
<dbReference type="Proteomes" id="UP001454036">
    <property type="component" value="Unassembled WGS sequence"/>
</dbReference>
<evidence type="ECO:0000256" key="1">
    <source>
        <dbReference type="SAM" id="MobiDB-lite"/>
    </source>
</evidence>
<feature type="region of interest" description="Disordered" evidence="1">
    <location>
        <begin position="102"/>
        <end position="125"/>
    </location>
</feature>
<comment type="caution">
    <text evidence="2">The sequence shown here is derived from an EMBL/GenBank/DDBJ whole genome shotgun (WGS) entry which is preliminary data.</text>
</comment>
<dbReference type="AlphaFoldDB" id="A0AAV3R9X8"/>